<dbReference type="SMART" id="SM00418">
    <property type="entry name" value="HTH_ARSR"/>
    <property type="match status" value="1"/>
</dbReference>
<evidence type="ECO:0000256" key="3">
    <source>
        <dbReference type="ARBA" id="ARBA00023163"/>
    </source>
</evidence>
<dbReference type="AlphaFoldDB" id="A0A1M6EU33"/>
<evidence type="ECO:0000259" key="4">
    <source>
        <dbReference type="PROSITE" id="PS50987"/>
    </source>
</evidence>
<dbReference type="Proteomes" id="UP000184171">
    <property type="component" value="Unassembled WGS sequence"/>
</dbReference>
<keyword evidence="1" id="KW-0805">Transcription regulation</keyword>
<dbReference type="PRINTS" id="PR00778">
    <property type="entry name" value="HTHARSR"/>
</dbReference>
<dbReference type="InterPro" id="IPR001845">
    <property type="entry name" value="HTH_ArsR_DNA-bd_dom"/>
</dbReference>
<dbReference type="Pfam" id="PF01022">
    <property type="entry name" value="HTH_5"/>
    <property type="match status" value="1"/>
</dbReference>
<feature type="domain" description="HTH arsR-type" evidence="4">
    <location>
        <begin position="4"/>
        <end position="98"/>
    </location>
</feature>
<sequence>MYQQRKNHFEARAKVLKALAHPSRLYIVEELEKGERCVCDFADEIGADISTISKHLSVLKQAGLVIDDKRGNQVFYQLRVPCILNFFGCVESVLEEQAKEHNALLGR</sequence>
<dbReference type="InterPro" id="IPR036388">
    <property type="entry name" value="WH-like_DNA-bd_sf"/>
</dbReference>
<evidence type="ECO:0000313" key="6">
    <source>
        <dbReference type="Proteomes" id="UP000184171"/>
    </source>
</evidence>
<dbReference type="GO" id="GO:0003677">
    <property type="term" value="F:DNA binding"/>
    <property type="evidence" value="ECO:0007669"/>
    <property type="project" value="UniProtKB-KW"/>
</dbReference>
<accession>A0A1M6EU33</accession>
<protein>
    <submittedName>
        <fullName evidence="5">Transcriptional regulator, ArsR family</fullName>
    </submittedName>
</protein>
<dbReference type="OrthoDB" id="9800049at2"/>
<dbReference type="STRING" id="1122189.SAMN02745165_01034"/>
<keyword evidence="6" id="KW-1185">Reference proteome</keyword>
<dbReference type="CDD" id="cd00090">
    <property type="entry name" value="HTH_ARSR"/>
    <property type="match status" value="1"/>
</dbReference>
<dbReference type="Gene3D" id="1.10.10.10">
    <property type="entry name" value="Winged helix-like DNA-binding domain superfamily/Winged helix DNA-binding domain"/>
    <property type="match status" value="1"/>
</dbReference>
<dbReference type="PANTHER" id="PTHR33154">
    <property type="entry name" value="TRANSCRIPTIONAL REGULATOR, ARSR FAMILY"/>
    <property type="match status" value="1"/>
</dbReference>
<keyword evidence="3" id="KW-0804">Transcription</keyword>
<dbReference type="NCBIfam" id="NF033788">
    <property type="entry name" value="HTH_metalloreg"/>
    <property type="match status" value="1"/>
</dbReference>
<evidence type="ECO:0000256" key="2">
    <source>
        <dbReference type="ARBA" id="ARBA00023125"/>
    </source>
</evidence>
<dbReference type="EMBL" id="FQZT01000003">
    <property type="protein sequence ID" value="SHI88985.1"/>
    <property type="molecule type" value="Genomic_DNA"/>
</dbReference>
<gene>
    <name evidence="5" type="ORF">SAMN02745165_01034</name>
</gene>
<keyword evidence="2" id="KW-0238">DNA-binding</keyword>
<dbReference type="PROSITE" id="PS50987">
    <property type="entry name" value="HTH_ARSR_2"/>
    <property type="match status" value="1"/>
</dbReference>
<dbReference type="InterPro" id="IPR011991">
    <property type="entry name" value="ArsR-like_HTH"/>
</dbReference>
<evidence type="ECO:0000256" key="1">
    <source>
        <dbReference type="ARBA" id="ARBA00023015"/>
    </source>
</evidence>
<dbReference type="PANTHER" id="PTHR33154:SF18">
    <property type="entry name" value="ARSENICAL RESISTANCE OPERON REPRESSOR"/>
    <property type="match status" value="1"/>
</dbReference>
<dbReference type="GO" id="GO:0003700">
    <property type="term" value="F:DNA-binding transcription factor activity"/>
    <property type="evidence" value="ECO:0007669"/>
    <property type="project" value="InterPro"/>
</dbReference>
<dbReference type="RefSeq" id="WP_072906372.1">
    <property type="nucleotide sequence ID" value="NZ_FQZT01000003.1"/>
</dbReference>
<dbReference type="InterPro" id="IPR036390">
    <property type="entry name" value="WH_DNA-bd_sf"/>
</dbReference>
<dbReference type="SUPFAM" id="SSF46785">
    <property type="entry name" value="Winged helix' DNA-binding domain"/>
    <property type="match status" value="1"/>
</dbReference>
<evidence type="ECO:0000313" key="5">
    <source>
        <dbReference type="EMBL" id="SHI88985.1"/>
    </source>
</evidence>
<reference evidence="5 6" key="1">
    <citation type="submission" date="2016-11" db="EMBL/GenBank/DDBJ databases">
        <authorList>
            <person name="Jaros S."/>
            <person name="Januszkiewicz K."/>
            <person name="Wedrychowicz H."/>
        </authorList>
    </citation>
    <scope>NUCLEOTIDE SEQUENCE [LARGE SCALE GENOMIC DNA]</scope>
    <source>
        <strain evidence="5 6">DSM 5091</strain>
    </source>
</reference>
<dbReference type="InterPro" id="IPR051081">
    <property type="entry name" value="HTH_MetalResp_TranReg"/>
</dbReference>
<organism evidence="5 6">
    <name type="scientific">Malonomonas rubra DSM 5091</name>
    <dbReference type="NCBI Taxonomy" id="1122189"/>
    <lineage>
        <taxon>Bacteria</taxon>
        <taxon>Pseudomonadati</taxon>
        <taxon>Thermodesulfobacteriota</taxon>
        <taxon>Desulfuromonadia</taxon>
        <taxon>Desulfuromonadales</taxon>
        <taxon>Geopsychrobacteraceae</taxon>
        <taxon>Malonomonas</taxon>
    </lineage>
</organism>
<name>A0A1M6EU33_MALRU</name>
<proteinExistence type="predicted"/>